<feature type="compositionally biased region" description="Basic and acidic residues" evidence="1">
    <location>
        <begin position="296"/>
        <end position="313"/>
    </location>
</feature>
<dbReference type="Proteomes" id="UP000243706">
    <property type="component" value="Chromosome 1"/>
</dbReference>
<evidence type="ECO:0000256" key="2">
    <source>
        <dbReference type="SAM" id="Phobius"/>
    </source>
</evidence>
<dbReference type="RefSeq" id="WP_142380984.1">
    <property type="nucleotide sequence ID" value="NZ_BMCB01000009.1"/>
</dbReference>
<dbReference type="Proteomes" id="UP000652995">
    <property type="component" value="Unassembled WGS sequence"/>
</dbReference>
<keyword evidence="2" id="KW-0812">Transmembrane</keyword>
<evidence type="ECO:0000256" key="1">
    <source>
        <dbReference type="SAM" id="MobiDB-lite"/>
    </source>
</evidence>
<protein>
    <submittedName>
        <fullName evidence="4">Maebl</fullName>
    </submittedName>
</protein>
<evidence type="ECO:0000313" key="6">
    <source>
        <dbReference type="Proteomes" id="UP000652995"/>
    </source>
</evidence>
<feature type="compositionally biased region" description="Basic and acidic residues" evidence="1">
    <location>
        <begin position="235"/>
        <end position="254"/>
    </location>
</feature>
<dbReference type="EMBL" id="LT906464">
    <property type="protein sequence ID" value="SNW02927.1"/>
    <property type="molecule type" value="Genomic_DNA"/>
</dbReference>
<feature type="region of interest" description="Disordered" evidence="1">
    <location>
        <begin position="235"/>
        <end position="365"/>
    </location>
</feature>
<feature type="region of interest" description="Disordered" evidence="1">
    <location>
        <begin position="93"/>
        <end position="112"/>
    </location>
</feature>
<feature type="compositionally biased region" description="Basic residues" evidence="1">
    <location>
        <begin position="325"/>
        <end position="355"/>
    </location>
</feature>
<dbReference type="OrthoDB" id="2414615at2"/>
<reference evidence="3" key="1">
    <citation type="journal article" date="2014" name="Int. J. Syst. Evol. Microbiol.">
        <title>Complete genome of a new Firmicutes species belonging to the dominant human colonic microbiota ('Ruminococcus bicirculans') reveals two chromosomes and a selective capacity to utilize plant glucans.</title>
        <authorList>
            <consortium name="NISC Comparative Sequencing Program"/>
            <person name="Wegmann U."/>
            <person name="Louis P."/>
            <person name="Goesmann A."/>
            <person name="Henrissat B."/>
            <person name="Duncan S.H."/>
            <person name="Flint H.J."/>
        </authorList>
    </citation>
    <scope>NUCLEOTIDE SEQUENCE</scope>
    <source>
        <strain evidence="3">CCM 4175</strain>
    </source>
</reference>
<sequence length="365" mass="41019">MEKKNETVNSINQERHVQHKQTNNMDFALSFIAGTLIGSAVGYAIKPFVNHAIDYTQEHELTNIDKQSQKIREEALRKADEIKEKAQQIKNQALNKKTEEPTAQQLGAQQRAIKQEIDRDKLEAPTASTYHFSTKKDKPVDLAQLKSRQNVMTTNASVSEVTEKETTKVEEKVEKVEPKAKEEASISSLAAMRQAMAVDKPVKVEEKTDKVEPKAKEEASISSLAAMRQAMAVDKPVKVEEKTDKVEPKAKEEVSVSSLAAMRQAMAVDKPVKVEEKTDKVEQKKAAQTKKASQPKGKDAVQRNKQTNREARFENGVITHEAAPKPKKQSKNTPKKRTTNVKKTKTNKAKTQKRNSKVEKHTFKN</sequence>
<keyword evidence="2" id="KW-1133">Transmembrane helix</keyword>
<keyword evidence="2" id="KW-0472">Membrane</keyword>
<accession>A0A240C4H6</accession>
<name>A0A240C4H6_9STAP</name>
<feature type="compositionally biased region" description="Basic and acidic residues" evidence="1">
    <location>
        <begin position="270"/>
        <end position="285"/>
    </location>
</feature>
<feature type="transmembrane region" description="Helical" evidence="2">
    <location>
        <begin position="27"/>
        <end position="45"/>
    </location>
</feature>
<evidence type="ECO:0000313" key="3">
    <source>
        <dbReference type="EMBL" id="GGA92581.1"/>
    </source>
</evidence>
<gene>
    <name evidence="3" type="ORF">GCM10007183_15920</name>
    <name evidence="4" type="ORF">SAMEA4412661_01329</name>
</gene>
<reference evidence="3" key="4">
    <citation type="submission" date="2024-05" db="EMBL/GenBank/DDBJ databases">
        <authorList>
            <person name="Sun Q."/>
            <person name="Sedlacek I."/>
        </authorList>
    </citation>
    <scope>NUCLEOTIDE SEQUENCE</scope>
    <source>
        <strain evidence="3">CCM 4175</strain>
    </source>
</reference>
<organism evidence="4 5">
    <name type="scientific">Staphylococcus muscae</name>
    <dbReference type="NCBI Taxonomy" id="1294"/>
    <lineage>
        <taxon>Bacteria</taxon>
        <taxon>Bacillati</taxon>
        <taxon>Bacillota</taxon>
        <taxon>Bacilli</taxon>
        <taxon>Bacillales</taxon>
        <taxon>Staphylococcaceae</taxon>
        <taxon>Staphylococcus</taxon>
    </lineage>
</organism>
<feature type="compositionally biased region" description="Polar residues" evidence="1">
    <location>
        <begin position="93"/>
        <end position="108"/>
    </location>
</feature>
<dbReference type="AlphaFoldDB" id="A0A240C4H6"/>
<dbReference type="EMBL" id="BMCB01000009">
    <property type="protein sequence ID" value="GGA92581.1"/>
    <property type="molecule type" value="Genomic_DNA"/>
</dbReference>
<proteinExistence type="predicted"/>
<feature type="compositionally biased region" description="Basic and acidic residues" evidence="1">
    <location>
        <begin position="356"/>
        <end position="365"/>
    </location>
</feature>
<feature type="region of interest" description="Disordered" evidence="1">
    <location>
        <begin position="200"/>
        <end position="221"/>
    </location>
</feature>
<evidence type="ECO:0000313" key="5">
    <source>
        <dbReference type="Proteomes" id="UP000243706"/>
    </source>
</evidence>
<reference evidence="4 5" key="2">
    <citation type="submission" date="2017-06" db="EMBL/GenBank/DDBJ databases">
        <authorList>
            <consortium name="Pathogen Informatics"/>
        </authorList>
    </citation>
    <scope>NUCLEOTIDE SEQUENCE [LARGE SCALE GENOMIC DNA]</scope>
    <source>
        <strain evidence="4 5">NCTC13833</strain>
    </source>
</reference>
<evidence type="ECO:0000313" key="4">
    <source>
        <dbReference type="EMBL" id="SNW02927.1"/>
    </source>
</evidence>
<keyword evidence="6" id="KW-1185">Reference proteome</keyword>
<feature type="compositionally biased region" description="Basic and acidic residues" evidence="1">
    <location>
        <begin position="200"/>
        <end position="219"/>
    </location>
</feature>
<reference evidence="6" key="3">
    <citation type="journal article" date="2019" name="Int. J. Syst. Evol. Microbiol.">
        <title>The Global Catalogue of Microorganisms (GCM) 10K type strain sequencing project: providing services to taxonomists for standard genome sequencing and annotation.</title>
        <authorList>
            <consortium name="The Broad Institute Genomics Platform"/>
            <consortium name="The Broad Institute Genome Sequencing Center for Infectious Disease"/>
            <person name="Wu L."/>
            <person name="Ma J."/>
        </authorList>
    </citation>
    <scope>NUCLEOTIDE SEQUENCE [LARGE SCALE GENOMIC DNA]</scope>
    <source>
        <strain evidence="6">CCM 4175</strain>
    </source>
</reference>